<dbReference type="EC" id="2.8.1.2" evidence="6"/>
<sequence length="283" mass="30344">MDLLVSTEWLAGQVGASDLRVVDATQYMPDDPRNALEEYEAGHIPGAVFMDLANLIDNHSPYANMFPPAEKFASRMQSLGLGDGSRIVLYDDSPIKSAARAWFMLTAFGAYEVAILDGGLAKWKAEGRPLTQGKETLRHRHFTVWKDEKAIRTKDEVAANIGSGAEEVVDARSAARFTGAERDPRPGSAPGHIPGSKNLPYGQLFNADGTYKKGEELQAAFDAAGVDMEKPMVTTCGSGMTATIVAFAARLLGKKDIALYDGSWAEWGTDPATQKATGAACVA</sequence>
<keyword evidence="2" id="KW-0963">Cytoplasm</keyword>
<accession>A0A840HTI2</accession>
<name>A0A840HTI2_9SPHN</name>
<dbReference type="InterPro" id="IPR001763">
    <property type="entry name" value="Rhodanese-like_dom"/>
</dbReference>
<dbReference type="RefSeq" id="WP_184474626.1">
    <property type="nucleotide sequence ID" value="NZ_JACHOV010000003.1"/>
</dbReference>
<dbReference type="GO" id="GO:0016784">
    <property type="term" value="F:3-mercaptopyruvate sulfurtransferase activity"/>
    <property type="evidence" value="ECO:0007669"/>
    <property type="project" value="UniProtKB-EC"/>
</dbReference>
<comment type="catalytic activity">
    <reaction evidence="5">
        <text>2-oxo-3-sulfanylpropanoate + [thioredoxin]-dithiol = [thioredoxin]-disulfide + hydrogen sulfide + pyruvate + H(+)</text>
        <dbReference type="Rhea" id="RHEA:21740"/>
        <dbReference type="Rhea" id="RHEA-COMP:10698"/>
        <dbReference type="Rhea" id="RHEA-COMP:10700"/>
        <dbReference type="ChEBI" id="CHEBI:15361"/>
        <dbReference type="ChEBI" id="CHEBI:15378"/>
        <dbReference type="ChEBI" id="CHEBI:29919"/>
        <dbReference type="ChEBI" id="CHEBI:29950"/>
        <dbReference type="ChEBI" id="CHEBI:50058"/>
        <dbReference type="ChEBI" id="CHEBI:57678"/>
        <dbReference type="EC" id="2.8.1.2"/>
    </reaction>
    <physiologicalReaction direction="left-to-right" evidence="5">
        <dbReference type="Rhea" id="RHEA:21741"/>
    </physiologicalReaction>
</comment>
<dbReference type="Pfam" id="PF00581">
    <property type="entry name" value="Rhodanese"/>
    <property type="match status" value="2"/>
</dbReference>
<feature type="region of interest" description="Disordered" evidence="9">
    <location>
        <begin position="178"/>
        <end position="199"/>
    </location>
</feature>
<dbReference type="InterPro" id="IPR036873">
    <property type="entry name" value="Rhodanese-like_dom_sf"/>
</dbReference>
<keyword evidence="12" id="KW-1185">Reference proteome</keyword>
<dbReference type="GO" id="GO:0004792">
    <property type="term" value="F:thiosulfate-cyanide sulfurtransferase activity"/>
    <property type="evidence" value="ECO:0007669"/>
    <property type="project" value="TreeGrafter"/>
</dbReference>
<evidence type="ECO:0000256" key="1">
    <source>
        <dbReference type="ARBA" id="ARBA00004496"/>
    </source>
</evidence>
<reference evidence="11 12" key="1">
    <citation type="submission" date="2020-08" db="EMBL/GenBank/DDBJ databases">
        <title>Genomic Encyclopedia of Type Strains, Phase IV (KMG-IV): sequencing the most valuable type-strain genomes for metagenomic binning, comparative biology and taxonomic classification.</title>
        <authorList>
            <person name="Goeker M."/>
        </authorList>
    </citation>
    <scope>NUCLEOTIDE SEQUENCE [LARGE SCALE GENOMIC DNA]</scope>
    <source>
        <strain evidence="11 12">DSM 7465</strain>
    </source>
</reference>
<evidence type="ECO:0000256" key="4">
    <source>
        <dbReference type="ARBA" id="ARBA00022737"/>
    </source>
</evidence>
<dbReference type="FunFam" id="3.40.250.10:FF:000001">
    <property type="entry name" value="Sulfurtransferase"/>
    <property type="match status" value="1"/>
</dbReference>
<dbReference type="PROSITE" id="PS50206">
    <property type="entry name" value="RHODANESE_3"/>
    <property type="match status" value="2"/>
</dbReference>
<organism evidence="11 12">
    <name type="scientific">Rhizorhapis suberifaciens</name>
    <name type="common">corky root of lettuce</name>
    <dbReference type="NCBI Taxonomy" id="13656"/>
    <lineage>
        <taxon>Bacteria</taxon>
        <taxon>Pseudomonadati</taxon>
        <taxon>Pseudomonadota</taxon>
        <taxon>Alphaproteobacteria</taxon>
        <taxon>Sphingomonadales</taxon>
        <taxon>Sphingomonadaceae</taxon>
        <taxon>Rhizorhapis</taxon>
    </lineage>
</organism>
<comment type="caution">
    <text evidence="11">The sequence shown here is derived from an EMBL/GenBank/DDBJ whole genome shotgun (WGS) entry which is preliminary data.</text>
</comment>
<evidence type="ECO:0000256" key="3">
    <source>
        <dbReference type="ARBA" id="ARBA00022679"/>
    </source>
</evidence>
<evidence type="ECO:0000256" key="5">
    <source>
        <dbReference type="ARBA" id="ARBA00051793"/>
    </source>
</evidence>
<evidence type="ECO:0000256" key="6">
    <source>
        <dbReference type="ARBA" id="ARBA00066832"/>
    </source>
</evidence>
<dbReference type="Gene3D" id="3.40.250.10">
    <property type="entry name" value="Rhodanese-like domain"/>
    <property type="match status" value="2"/>
</dbReference>
<evidence type="ECO:0000313" key="11">
    <source>
        <dbReference type="EMBL" id="MBB4640804.1"/>
    </source>
</evidence>
<keyword evidence="4" id="KW-0677">Repeat</keyword>
<dbReference type="SMART" id="SM00450">
    <property type="entry name" value="RHOD"/>
    <property type="match status" value="2"/>
</dbReference>
<dbReference type="PANTHER" id="PTHR11364">
    <property type="entry name" value="THIOSULFATE SULFERTANSFERASE"/>
    <property type="match status" value="1"/>
</dbReference>
<keyword evidence="3 11" id="KW-0808">Transferase</keyword>
<evidence type="ECO:0000256" key="9">
    <source>
        <dbReference type="SAM" id="MobiDB-lite"/>
    </source>
</evidence>
<dbReference type="GO" id="GO:0005737">
    <property type="term" value="C:cytoplasm"/>
    <property type="evidence" value="ECO:0007669"/>
    <property type="project" value="UniProtKB-SubCell"/>
</dbReference>
<feature type="domain" description="Rhodanese" evidence="10">
    <location>
        <begin position="162"/>
        <end position="276"/>
    </location>
</feature>
<dbReference type="CDD" id="cd01449">
    <property type="entry name" value="TST_Repeat_2"/>
    <property type="match status" value="1"/>
</dbReference>
<dbReference type="InterPro" id="IPR045078">
    <property type="entry name" value="TST/MPST-like"/>
</dbReference>
<dbReference type="EMBL" id="JACHOV010000003">
    <property type="protein sequence ID" value="MBB4640804.1"/>
    <property type="molecule type" value="Genomic_DNA"/>
</dbReference>
<comment type="subcellular location">
    <subcellularLocation>
        <location evidence="1">Cytoplasm</location>
    </subcellularLocation>
</comment>
<protein>
    <recommendedName>
        <fullName evidence="7">3-mercaptopyruvate sulfurtransferase</fullName>
        <ecNumber evidence="6">2.8.1.2</ecNumber>
    </recommendedName>
    <alternativeName>
        <fullName evidence="8">Rhodanese-like protein</fullName>
    </alternativeName>
</protein>
<evidence type="ECO:0000256" key="7">
    <source>
        <dbReference type="ARBA" id="ARBA00070833"/>
    </source>
</evidence>
<evidence type="ECO:0000256" key="8">
    <source>
        <dbReference type="ARBA" id="ARBA00078354"/>
    </source>
</evidence>
<dbReference type="PANTHER" id="PTHR11364:SF27">
    <property type="entry name" value="SULFURTRANSFERASE"/>
    <property type="match status" value="1"/>
</dbReference>
<dbReference type="FunFam" id="3.40.250.10:FF:000015">
    <property type="entry name" value="Sulfurtransferase"/>
    <property type="match status" value="1"/>
</dbReference>
<dbReference type="NCBIfam" id="NF008557">
    <property type="entry name" value="PRK11493.1"/>
    <property type="match status" value="1"/>
</dbReference>
<evidence type="ECO:0000259" key="10">
    <source>
        <dbReference type="PROSITE" id="PS50206"/>
    </source>
</evidence>
<feature type="domain" description="Rhodanese" evidence="10">
    <location>
        <begin position="15"/>
        <end position="132"/>
    </location>
</feature>
<evidence type="ECO:0000313" key="12">
    <source>
        <dbReference type="Proteomes" id="UP000575068"/>
    </source>
</evidence>
<proteinExistence type="predicted"/>
<keyword evidence="11" id="KW-0670">Pyruvate</keyword>
<gene>
    <name evidence="11" type="ORF">HNQ99_001097</name>
</gene>
<evidence type="ECO:0000256" key="2">
    <source>
        <dbReference type="ARBA" id="ARBA00022490"/>
    </source>
</evidence>
<dbReference type="Proteomes" id="UP000575068">
    <property type="component" value="Unassembled WGS sequence"/>
</dbReference>
<dbReference type="SUPFAM" id="SSF52821">
    <property type="entry name" value="Rhodanese/Cell cycle control phosphatase"/>
    <property type="match status" value="2"/>
</dbReference>
<dbReference type="CDD" id="cd01448">
    <property type="entry name" value="TST_Repeat_1"/>
    <property type="match status" value="1"/>
</dbReference>
<dbReference type="AlphaFoldDB" id="A0A840HTI2"/>